<evidence type="ECO:0000313" key="5">
    <source>
        <dbReference type="Proteomes" id="UP000682202"/>
    </source>
</evidence>
<evidence type="ECO:0000256" key="2">
    <source>
        <dbReference type="PROSITE-ProRule" id="PRU00335"/>
    </source>
</evidence>
<keyword evidence="5" id="KW-1185">Reference proteome</keyword>
<dbReference type="InterPro" id="IPR001647">
    <property type="entry name" value="HTH_TetR"/>
</dbReference>
<proteinExistence type="predicted"/>
<dbReference type="SUPFAM" id="SSF48498">
    <property type="entry name" value="Tetracyclin repressor-like, C-terminal domain"/>
    <property type="match status" value="1"/>
</dbReference>
<protein>
    <submittedName>
        <fullName evidence="4">TetR family transcriptional regulator</fullName>
    </submittedName>
</protein>
<feature type="domain" description="HTH tetR-type" evidence="3">
    <location>
        <begin position="4"/>
        <end position="64"/>
    </location>
</feature>
<sequence length="212" mass="22846">MDAPATRDRLLAAAERLFAKGGEEATSLRAVTREAEANVAAVHYHFGGRDGLLREVLNRHIAPINTRRRELVAAAQARVAAPALADIVDAFVRPDLETLAELRQTEPQMARFIGRAYSQPSTAVAAAAAEQFAATAHTFTPLLADQLPHLADDELRTRLDLVVGIITGLFARANPTGQAPPLDTEDLDEQARRLTAFIVGALSAPATRDDLR</sequence>
<evidence type="ECO:0000256" key="1">
    <source>
        <dbReference type="ARBA" id="ARBA00023125"/>
    </source>
</evidence>
<feature type="DNA-binding region" description="H-T-H motif" evidence="2">
    <location>
        <begin position="27"/>
        <end position="46"/>
    </location>
</feature>
<dbReference type="GO" id="GO:0003700">
    <property type="term" value="F:DNA-binding transcription factor activity"/>
    <property type="evidence" value="ECO:0007669"/>
    <property type="project" value="TreeGrafter"/>
</dbReference>
<dbReference type="RefSeq" id="WP_211695381.1">
    <property type="nucleotide sequence ID" value="NZ_CP046600.1"/>
</dbReference>
<dbReference type="PANTHER" id="PTHR30055:SF235">
    <property type="entry name" value="TRANSCRIPTIONAL REGULATORY PROTEIN"/>
    <property type="match status" value="1"/>
</dbReference>
<gene>
    <name evidence="4" type="ORF">F6B93_12470</name>
</gene>
<organism evidence="4 5">
    <name type="scientific">Mycobacterium spongiae</name>
    <dbReference type="NCBI Taxonomy" id="886343"/>
    <lineage>
        <taxon>Bacteria</taxon>
        <taxon>Bacillati</taxon>
        <taxon>Actinomycetota</taxon>
        <taxon>Actinomycetes</taxon>
        <taxon>Mycobacteriales</taxon>
        <taxon>Mycobacteriaceae</taxon>
        <taxon>Mycobacterium</taxon>
    </lineage>
</organism>
<dbReference type="PANTHER" id="PTHR30055">
    <property type="entry name" value="HTH-TYPE TRANSCRIPTIONAL REGULATOR RUTR"/>
    <property type="match status" value="1"/>
</dbReference>
<dbReference type="Pfam" id="PF00440">
    <property type="entry name" value="TetR_N"/>
    <property type="match status" value="1"/>
</dbReference>
<dbReference type="GO" id="GO:0000976">
    <property type="term" value="F:transcription cis-regulatory region binding"/>
    <property type="evidence" value="ECO:0007669"/>
    <property type="project" value="TreeGrafter"/>
</dbReference>
<dbReference type="SUPFAM" id="SSF46689">
    <property type="entry name" value="Homeodomain-like"/>
    <property type="match status" value="1"/>
</dbReference>
<dbReference type="Pfam" id="PF17939">
    <property type="entry name" value="TetR_C_30"/>
    <property type="match status" value="1"/>
</dbReference>
<evidence type="ECO:0000313" key="4">
    <source>
        <dbReference type="EMBL" id="QUR67807.1"/>
    </source>
</evidence>
<keyword evidence="1 2" id="KW-0238">DNA-binding</keyword>
<dbReference type="InterPro" id="IPR036271">
    <property type="entry name" value="Tet_transcr_reg_TetR-rel_C_sf"/>
</dbReference>
<evidence type="ECO:0000259" key="3">
    <source>
        <dbReference type="PROSITE" id="PS50977"/>
    </source>
</evidence>
<dbReference type="InterPro" id="IPR041586">
    <property type="entry name" value="PsrA_TetR_C"/>
</dbReference>
<dbReference type="KEGG" id="mspg:F6B93_12470"/>
<dbReference type="InterPro" id="IPR009057">
    <property type="entry name" value="Homeodomain-like_sf"/>
</dbReference>
<dbReference type="Proteomes" id="UP000682202">
    <property type="component" value="Chromosome"/>
</dbReference>
<dbReference type="AlphaFoldDB" id="A0A975JY30"/>
<dbReference type="InterPro" id="IPR050109">
    <property type="entry name" value="HTH-type_TetR-like_transc_reg"/>
</dbReference>
<name>A0A975JY30_9MYCO</name>
<reference evidence="4" key="1">
    <citation type="submission" date="2019-12" db="EMBL/GenBank/DDBJ databases">
        <title>Mycobacterium spongiae sp. nov.</title>
        <authorList>
            <person name="Stinear T."/>
        </authorList>
    </citation>
    <scope>NUCLEOTIDE SEQUENCE</scope>
    <source>
        <strain evidence="4">FSD4b-SM</strain>
    </source>
</reference>
<accession>A0A975JY30</accession>
<dbReference type="Gene3D" id="1.10.357.10">
    <property type="entry name" value="Tetracycline Repressor, domain 2"/>
    <property type="match status" value="1"/>
</dbReference>
<dbReference type="PROSITE" id="PS50977">
    <property type="entry name" value="HTH_TETR_2"/>
    <property type="match status" value="1"/>
</dbReference>
<dbReference type="EMBL" id="CP046600">
    <property type="protein sequence ID" value="QUR67807.1"/>
    <property type="molecule type" value="Genomic_DNA"/>
</dbReference>